<reference evidence="4" key="1">
    <citation type="submission" date="2021-01" db="EMBL/GenBank/DDBJ databases">
        <authorList>
            <person name="Eckstrom K.M.E."/>
        </authorList>
    </citation>
    <scope>NUCLEOTIDE SEQUENCE</scope>
    <source>
        <strain evidence="4">UVCC 0001</strain>
    </source>
</reference>
<evidence type="ECO:0000313" key="5">
    <source>
        <dbReference type="Proteomes" id="UP001255856"/>
    </source>
</evidence>
<accession>A0AAD9MKS8</accession>
<evidence type="ECO:0000256" key="3">
    <source>
        <dbReference type="ARBA" id="ARBA00023242"/>
    </source>
</evidence>
<name>A0AAD9MKS8_PROWI</name>
<gene>
    <name evidence="4" type="ORF">QBZ16_003455</name>
</gene>
<evidence type="ECO:0000256" key="1">
    <source>
        <dbReference type="ARBA" id="ARBA00004123"/>
    </source>
</evidence>
<organism evidence="4 5">
    <name type="scientific">Prototheca wickerhamii</name>
    <dbReference type="NCBI Taxonomy" id="3111"/>
    <lineage>
        <taxon>Eukaryota</taxon>
        <taxon>Viridiplantae</taxon>
        <taxon>Chlorophyta</taxon>
        <taxon>core chlorophytes</taxon>
        <taxon>Trebouxiophyceae</taxon>
        <taxon>Chlorellales</taxon>
        <taxon>Chlorellaceae</taxon>
        <taxon>Prototheca</taxon>
    </lineage>
</organism>
<dbReference type="GO" id="GO:0006367">
    <property type="term" value="P:transcription initiation at RNA polymerase II promoter"/>
    <property type="evidence" value="ECO:0007669"/>
    <property type="project" value="InterPro"/>
</dbReference>
<keyword evidence="3" id="KW-0539">Nucleus</keyword>
<comment type="subcellular location">
    <subcellularLocation>
        <location evidence="1">Nucleus</location>
    </subcellularLocation>
</comment>
<keyword evidence="2" id="KW-0804">Transcription</keyword>
<dbReference type="EMBL" id="JASFZW010000004">
    <property type="protein sequence ID" value="KAK2078615.1"/>
    <property type="molecule type" value="Genomic_DNA"/>
</dbReference>
<sequence length="74" mass="8206">MEALDSLIEANKITPELAHRVAQEVWDFVIKNVTFRLSPTQSSSKKDDLEVSADRVRLVLVDSKVVTAANPQQG</sequence>
<keyword evidence="5" id="KW-1185">Reference proteome</keyword>
<dbReference type="GO" id="GO:0005672">
    <property type="term" value="C:transcription factor TFIIA complex"/>
    <property type="evidence" value="ECO:0007669"/>
    <property type="project" value="InterPro"/>
</dbReference>
<protein>
    <submittedName>
        <fullName evidence="4">Uncharacterized protein</fullName>
    </submittedName>
</protein>
<comment type="caution">
    <text evidence="4">The sequence shown here is derived from an EMBL/GenBank/DDBJ whole genome shotgun (WGS) entry which is preliminary data.</text>
</comment>
<dbReference type="AlphaFoldDB" id="A0AAD9MKS8"/>
<dbReference type="Gene3D" id="2.30.18.10">
    <property type="entry name" value="Transcription factor IIA (TFIIA), beta-barrel domain"/>
    <property type="match status" value="1"/>
</dbReference>
<dbReference type="Proteomes" id="UP001255856">
    <property type="component" value="Unassembled WGS sequence"/>
</dbReference>
<evidence type="ECO:0000313" key="4">
    <source>
        <dbReference type="EMBL" id="KAK2078615.1"/>
    </source>
</evidence>
<dbReference type="SUPFAM" id="SSF50784">
    <property type="entry name" value="Transcription factor IIA (TFIIA), beta-barrel domain"/>
    <property type="match status" value="1"/>
</dbReference>
<dbReference type="InterPro" id="IPR009088">
    <property type="entry name" value="TFIIA_b-brl"/>
</dbReference>
<evidence type="ECO:0000256" key="2">
    <source>
        <dbReference type="ARBA" id="ARBA00023163"/>
    </source>
</evidence>
<proteinExistence type="predicted"/>